<dbReference type="PANTHER" id="PTHR42949">
    <property type="entry name" value="ANAEROBIC GLYCEROL-3-PHOSPHATE DEHYDROGENASE SUBUNIT B"/>
    <property type="match status" value="1"/>
</dbReference>
<dbReference type="AlphaFoldDB" id="A0A1G9PXU8"/>
<organism evidence="5 6">
    <name type="scientific">Streptomyces wuyuanensis</name>
    <dbReference type="NCBI Taxonomy" id="1196353"/>
    <lineage>
        <taxon>Bacteria</taxon>
        <taxon>Bacillati</taxon>
        <taxon>Actinomycetota</taxon>
        <taxon>Actinomycetes</taxon>
        <taxon>Kitasatosporales</taxon>
        <taxon>Streptomycetaceae</taxon>
        <taxon>Streptomyces</taxon>
    </lineage>
</organism>
<dbReference type="Proteomes" id="UP000199063">
    <property type="component" value="Unassembled WGS sequence"/>
</dbReference>
<dbReference type="Pfam" id="PF07992">
    <property type="entry name" value="Pyr_redox_2"/>
    <property type="match status" value="1"/>
</dbReference>
<dbReference type="GO" id="GO:0016491">
    <property type="term" value="F:oxidoreductase activity"/>
    <property type="evidence" value="ECO:0007669"/>
    <property type="project" value="UniProtKB-KW"/>
</dbReference>
<dbReference type="STRING" id="1196353.SAMN05444921_103145"/>
<dbReference type="PRINTS" id="PR00368">
    <property type="entry name" value="FADPNR"/>
</dbReference>
<sequence length="411" mass="42502">MKRRTVDVLVVGAGPAGLSAAAALAASGAGAVEVLERDAEAGGVPRHCARGGFGLRDLWRPMTGPGYARHWTGAAVRAGAAVRTGVMVTGWSGPLTVEATGREGLEELTARAVVLATGARERPRSARLVPGGRPEGVWTTGELQQAVHLHGLRLGGRALIVGAGPVALAAVHTLRSADAEPVALVTDGSGPGLRPALRRPVPVLSGTVVTELIGRRRLTGVALLRADGRAAVVRCDTVVFTGDFVPEHELARSAGVPLDAGTRGPAVDADFRTARPGVFAVGNVLHGAELAAAAAFEGSRASGAVRRFLADGRWPGARVPVAAEGALRWAAPNLIVPRDTGLRLLLRTGRRVVRPMVTVSQDGRTLHRERLPRPADPERSAPLGARWADGVDGGGGPVRIRLDEARGGSSR</sequence>
<evidence type="ECO:0000256" key="3">
    <source>
        <dbReference type="SAM" id="SignalP"/>
    </source>
</evidence>
<accession>A0A1G9PXU8</accession>
<feature type="region of interest" description="Disordered" evidence="2">
    <location>
        <begin position="362"/>
        <end position="411"/>
    </location>
</feature>
<evidence type="ECO:0000313" key="5">
    <source>
        <dbReference type="EMBL" id="SDM03590.1"/>
    </source>
</evidence>
<keyword evidence="1" id="KW-0560">Oxidoreductase</keyword>
<evidence type="ECO:0000259" key="4">
    <source>
        <dbReference type="Pfam" id="PF07992"/>
    </source>
</evidence>
<reference evidence="6" key="1">
    <citation type="submission" date="2016-10" db="EMBL/GenBank/DDBJ databases">
        <authorList>
            <person name="Varghese N."/>
            <person name="Submissions S."/>
        </authorList>
    </citation>
    <scope>NUCLEOTIDE SEQUENCE [LARGE SCALE GENOMIC DNA]</scope>
    <source>
        <strain evidence="6">CGMCC 4.7042</strain>
    </source>
</reference>
<dbReference type="OrthoDB" id="5287468at2"/>
<feature type="chain" id="PRO_5039663071" evidence="3">
    <location>
        <begin position="26"/>
        <end position="411"/>
    </location>
</feature>
<evidence type="ECO:0000313" key="6">
    <source>
        <dbReference type="Proteomes" id="UP000199063"/>
    </source>
</evidence>
<feature type="domain" description="FAD/NAD(P)-binding" evidence="4">
    <location>
        <begin position="7"/>
        <end position="298"/>
    </location>
</feature>
<dbReference type="SUPFAM" id="SSF51905">
    <property type="entry name" value="FAD/NAD(P)-binding domain"/>
    <property type="match status" value="2"/>
</dbReference>
<name>A0A1G9PXU8_9ACTN</name>
<keyword evidence="6" id="KW-1185">Reference proteome</keyword>
<dbReference type="PANTHER" id="PTHR42949:SF3">
    <property type="entry name" value="ANAEROBIC GLYCEROL-3-PHOSPHATE DEHYDROGENASE SUBUNIT B"/>
    <property type="match status" value="1"/>
</dbReference>
<feature type="signal peptide" evidence="3">
    <location>
        <begin position="1"/>
        <end position="25"/>
    </location>
</feature>
<dbReference type="EMBL" id="FNHI01000003">
    <property type="protein sequence ID" value="SDM03590.1"/>
    <property type="molecule type" value="Genomic_DNA"/>
</dbReference>
<feature type="compositionally biased region" description="Basic and acidic residues" evidence="2">
    <location>
        <begin position="400"/>
        <end position="411"/>
    </location>
</feature>
<dbReference type="InterPro" id="IPR023753">
    <property type="entry name" value="FAD/NAD-binding_dom"/>
</dbReference>
<dbReference type="InterPro" id="IPR036188">
    <property type="entry name" value="FAD/NAD-bd_sf"/>
</dbReference>
<gene>
    <name evidence="5" type="ORF">SAMN05444921_103145</name>
</gene>
<proteinExistence type="predicted"/>
<keyword evidence="3" id="KW-0732">Signal</keyword>
<dbReference type="InterPro" id="IPR051691">
    <property type="entry name" value="Metab_Enz_Cyan_OpOx_G3PDH"/>
</dbReference>
<dbReference type="GeneID" id="40828583"/>
<dbReference type="Gene3D" id="3.50.50.60">
    <property type="entry name" value="FAD/NAD(P)-binding domain"/>
    <property type="match status" value="2"/>
</dbReference>
<evidence type="ECO:0000256" key="1">
    <source>
        <dbReference type="ARBA" id="ARBA00023002"/>
    </source>
</evidence>
<feature type="compositionally biased region" description="Basic and acidic residues" evidence="2">
    <location>
        <begin position="364"/>
        <end position="379"/>
    </location>
</feature>
<protein>
    <submittedName>
        <fullName evidence="5">Thioredoxin reductase</fullName>
    </submittedName>
</protein>
<dbReference type="RefSeq" id="WP_093652828.1">
    <property type="nucleotide sequence ID" value="NZ_FNHI01000003.1"/>
</dbReference>
<dbReference type="PRINTS" id="PR00469">
    <property type="entry name" value="PNDRDTASEII"/>
</dbReference>
<evidence type="ECO:0000256" key="2">
    <source>
        <dbReference type="SAM" id="MobiDB-lite"/>
    </source>
</evidence>